<evidence type="ECO:0000256" key="2">
    <source>
        <dbReference type="ARBA" id="ARBA00008847"/>
    </source>
</evidence>
<dbReference type="Proteomes" id="UP001164965">
    <property type="component" value="Chromosome"/>
</dbReference>
<evidence type="ECO:0000256" key="3">
    <source>
        <dbReference type="ARBA" id="ARBA00022793"/>
    </source>
</evidence>
<name>A0ABY6P4Q2_9NOCA</name>
<dbReference type="RefSeq" id="WP_265384247.1">
    <property type="nucleotide sequence ID" value="NZ_CP110615.1"/>
</dbReference>
<dbReference type="InterPro" id="IPR011995">
    <property type="entry name" value="OMPdecase_type-2"/>
</dbReference>
<dbReference type="NCBIfam" id="TIGR02127">
    <property type="entry name" value="pyrF_sub2"/>
    <property type="match status" value="1"/>
</dbReference>
<dbReference type="PROSITE" id="PS00156">
    <property type="entry name" value="OMPDECASE"/>
    <property type="match status" value="1"/>
</dbReference>
<dbReference type="GO" id="GO:0004590">
    <property type="term" value="F:orotidine-5'-phosphate decarboxylase activity"/>
    <property type="evidence" value="ECO:0007669"/>
    <property type="project" value="UniProtKB-EC"/>
</dbReference>
<dbReference type="InterPro" id="IPR011060">
    <property type="entry name" value="RibuloseP-bd_barrel"/>
</dbReference>
<evidence type="ECO:0000256" key="1">
    <source>
        <dbReference type="ARBA" id="ARBA00004861"/>
    </source>
</evidence>
<dbReference type="PANTHER" id="PTHR43375">
    <property type="entry name" value="OROTIDINE 5'-PHOSPHATE DECARBOXYLASE"/>
    <property type="match status" value="1"/>
</dbReference>
<proteinExistence type="inferred from homology"/>
<feature type="domain" description="Orotidine 5'-phosphate decarboxylase" evidence="8">
    <location>
        <begin position="26"/>
        <end position="272"/>
    </location>
</feature>
<keyword evidence="10" id="KW-1185">Reference proteome</keyword>
<comment type="similarity">
    <text evidence="2 7">Belongs to the OMP decarboxylase family. Type 2 subfamily.</text>
</comment>
<protein>
    <recommendedName>
        <fullName evidence="7">Orotidine 5'-phosphate decarboxylase</fullName>
        <ecNumber evidence="7">4.1.1.23</ecNumber>
    </recommendedName>
    <alternativeName>
        <fullName evidence="7">OMP decarboxylase</fullName>
        <shortName evidence="7">OMPDCase</shortName>
        <shortName evidence="7">OMPdecase</shortName>
    </alternativeName>
</protein>
<dbReference type="InterPro" id="IPR001754">
    <property type="entry name" value="OMPdeCOase_dom"/>
</dbReference>
<reference evidence="9" key="1">
    <citation type="submission" date="2022-10" db="EMBL/GenBank/DDBJ databases">
        <title>Rhodococcus sp.75.</title>
        <authorList>
            <person name="Sun M."/>
        </authorList>
    </citation>
    <scope>NUCLEOTIDE SEQUENCE</scope>
    <source>
        <strain evidence="9">75</strain>
    </source>
</reference>
<organism evidence="9 10">
    <name type="scientific">Rhodococcus antarcticus</name>
    <dbReference type="NCBI Taxonomy" id="2987751"/>
    <lineage>
        <taxon>Bacteria</taxon>
        <taxon>Bacillati</taxon>
        <taxon>Actinomycetota</taxon>
        <taxon>Actinomycetes</taxon>
        <taxon>Mycobacteriales</taxon>
        <taxon>Nocardiaceae</taxon>
        <taxon>Rhodococcus</taxon>
    </lineage>
</organism>
<dbReference type="InterPro" id="IPR013785">
    <property type="entry name" value="Aldolase_TIM"/>
</dbReference>
<dbReference type="Gene3D" id="3.20.20.70">
    <property type="entry name" value="Aldolase class I"/>
    <property type="match status" value="1"/>
</dbReference>
<dbReference type="PANTHER" id="PTHR43375:SF1">
    <property type="entry name" value="OROTIDINE 5'-PHOSPHATE DECARBOXYLASE"/>
    <property type="match status" value="1"/>
</dbReference>
<evidence type="ECO:0000313" key="10">
    <source>
        <dbReference type="Proteomes" id="UP001164965"/>
    </source>
</evidence>
<evidence type="ECO:0000256" key="5">
    <source>
        <dbReference type="ARBA" id="ARBA00023239"/>
    </source>
</evidence>
<gene>
    <name evidence="7 9" type="primary">pyrF</name>
    <name evidence="9" type="ORF">RHODO2019_06940</name>
</gene>
<evidence type="ECO:0000259" key="8">
    <source>
        <dbReference type="SMART" id="SM00934"/>
    </source>
</evidence>
<dbReference type="HAMAP" id="MF_01215">
    <property type="entry name" value="OMPdecase_type2"/>
    <property type="match status" value="1"/>
</dbReference>
<dbReference type="Pfam" id="PF00215">
    <property type="entry name" value="OMPdecase"/>
    <property type="match status" value="1"/>
</dbReference>
<sequence>MPGAVVPGAVVPFGERLTDAVAARGRLCVGIDPHPGLLESWGLTDDATGLERFAMTCVEALAGEVAVLKPQVAFFEAHGSAGLAVLERTTAAAQQAGALVLADAKRGDIGSTMAAYARAWLADGAPLAADAVTLSPYLGVGALHPALELATSTGRGVFVLALTSNPEGALVQRAVGPDGRAVAQAVVDELGVRNAGAVPLGSAGIVVGATVGAHGLDLAALNGPVLAPGLGAQGASAVDLARVFSGVGHLVLPTTSRDVLRHGPDVAALRAAALAVRDEVAVALG</sequence>
<dbReference type="CDD" id="cd04725">
    <property type="entry name" value="OMP_decarboxylase_like"/>
    <property type="match status" value="1"/>
</dbReference>
<evidence type="ECO:0000256" key="6">
    <source>
        <dbReference type="ARBA" id="ARBA00049157"/>
    </source>
</evidence>
<keyword evidence="4 7" id="KW-0665">Pyrimidine biosynthesis</keyword>
<evidence type="ECO:0000256" key="4">
    <source>
        <dbReference type="ARBA" id="ARBA00022975"/>
    </source>
</evidence>
<comment type="pathway">
    <text evidence="1 7">Pyrimidine metabolism; UMP biosynthesis via de novo pathway; UMP from orotate: step 2/2.</text>
</comment>
<dbReference type="EMBL" id="CP110615">
    <property type="protein sequence ID" value="UZJ26143.1"/>
    <property type="molecule type" value="Genomic_DNA"/>
</dbReference>
<dbReference type="SUPFAM" id="SSF51366">
    <property type="entry name" value="Ribulose-phoshate binding barrel"/>
    <property type="match status" value="1"/>
</dbReference>
<dbReference type="EC" id="4.1.1.23" evidence="7"/>
<keyword evidence="5 7" id="KW-0456">Lyase</keyword>
<feature type="active site" description="Proton donor" evidence="7">
    <location>
        <position position="105"/>
    </location>
</feature>
<accession>A0ABY6P4Q2</accession>
<comment type="catalytic activity">
    <reaction evidence="6 7">
        <text>orotidine 5'-phosphate + H(+) = UMP + CO2</text>
        <dbReference type="Rhea" id="RHEA:11596"/>
        <dbReference type="ChEBI" id="CHEBI:15378"/>
        <dbReference type="ChEBI" id="CHEBI:16526"/>
        <dbReference type="ChEBI" id="CHEBI:57538"/>
        <dbReference type="ChEBI" id="CHEBI:57865"/>
        <dbReference type="EC" id="4.1.1.23"/>
    </reaction>
</comment>
<evidence type="ECO:0000256" key="7">
    <source>
        <dbReference type="HAMAP-Rule" id="MF_01215"/>
    </source>
</evidence>
<evidence type="ECO:0000313" key="9">
    <source>
        <dbReference type="EMBL" id="UZJ26143.1"/>
    </source>
</evidence>
<keyword evidence="3 7" id="KW-0210">Decarboxylase</keyword>
<dbReference type="InterPro" id="IPR018089">
    <property type="entry name" value="OMPdecase_AS"/>
</dbReference>
<dbReference type="SMART" id="SM00934">
    <property type="entry name" value="OMPdecase"/>
    <property type="match status" value="1"/>
</dbReference>